<evidence type="ECO:0000313" key="1">
    <source>
        <dbReference type="EMBL" id="RDI37575.1"/>
    </source>
</evidence>
<dbReference type="OrthoDB" id="5648902at2"/>
<dbReference type="EMBL" id="QQAX01000038">
    <property type="protein sequence ID" value="RDI37575.1"/>
    <property type="molecule type" value="Genomic_DNA"/>
</dbReference>
<proteinExistence type="predicted"/>
<name>A0A370G1F6_9COXI</name>
<evidence type="ECO:0000313" key="2">
    <source>
        <dbReference type="Proteomes" id="UP000254720"/>
    </source>
</evidence>
<gene>
    <name evidence="1" type="ORF">C8D86_13815</name>
</gene>
<dbReference type="Pfam" id="PF02482">
    <property type="entry name" value="Ribosomal_S30AE"/>
    <property type="match status" value="1"/>
</dbReference>
<dbReference type="AlphaFoldDB" id="A0A370G1F6"/>
<protein>
    <submittedName>
        <fullName evidence="1">Ribosomal subunit interface protein</fullName>
    </submittedName>
</protein>
<dbReference type="Proteomes" id="UP000254720">
    <property type="component" value="Unassembled WGS sequence"/>
</dbReference>
<dbReference type="Gene3D" id="3.30.160.100">
    <property type="entry name" value="Ribosome hibernation promotion factor-like"/>
    <property type="match status" value="1"/>
</dbReference>
<organism evidence="1 2">
    <name type="scientific">Aquicella lusitana</name>
    <dbReference type="NCBI Taxonomy" id="254246"/>
    <lineage>
        <taxon>Bacteria</taxon>
        <taxon>Pseudomonadati</taxon>
        <taxon>Pseudomonadota</taxon>
        <taxon>Gammaproteobacteria</taxon>
        <taxon>Legionellales</taxon>
        <taxon>Coxiellaceae</taxon>
        <taxon>Aquicella</taxon>
    </lineage>
</organism>
<accession>A0A370G1F6</accession>
<comment type="caution">
    <text evidence="1">The sequence shown here is derived from an EMBL/GenBank/DDBJ whole genome shotgun (WGS) entry which is preliminary data.</text>
</comment>
<reference evidence="1 2" key="1">
    <citation type="submission" date="2018-07" db="EMBL/GenBank/DDBJ databases">
        <title>Genomic Encyclopedia of Type Strains, Phase IV (KMG-IV): sequencing the most valuable type-strain genomes for metagenomic binning, comparative biology and taxonomic classification.</title>
        <authorList>
            <person name="Goeker M."/>
        </authorList>
    </citation>
    <scope>NUCLEOTIDE SEQUENCE [LARGE SCALE GENOMIC DNA]</scope>
    <source>
        <strain evidence="1 2">DSM 16500</strain>
    </source>
</reference>
<dbReference type="InterPro" id="IPR003489">
    <property type="entry name" value="RHF/RaiA"/>
</dbReference>
<dbReference type="InterPro" id="IPR036567">
    <property type="entry name" value="RHF-like"/>
</dbReference>
<dbReference type="SUPFAM" id="SSF69754">
    <property type="entry name" value="Ribosome binding protein Y (YfiA homologue)"/>
    <property type="match status" value="1"/>
</dbReference>
<dbReference type="RefSeq" id="WP_114835435.1">
    <property type="nucleotide sequence ID" value="NZ_LR699117.1"/>
</dbReference>
<keyword evidence="2" id="KW-1185">Reference proteome</keyword>
<sequence length="126" mass="14654">MSSLQITVRSISDSPTIEYHIRKHFAKLNRIYSKISNCRVIIDVPQNHKHKGKIFSVSIDITIPGKELISRKQSQNLYIAIRNSFAAIEKLLEKHIKRKTIFTNKYPIPPVDHNTQTKDTNMMMHN</sequence>